<dbReference type="InterPro" id="IPR052016">
    <property type="entry name" value="Bact_Sigma-Reg"/>
</dbReference>
<dbReference type="STRING" id="1716141.STSP_44660"/>
<dbReference type="GO" id="GO:0016791">
    <property type="term" value="F:phosphatase activity"/>
    <property type="evidence" value="ECO:0007669"/>
    <property type="project" value="TreeGrafter"/>
</dbReference>
<evidence type="ECO:0000313" key="4">
    <source>
        <dbReference type="Proteomes" id="UP000077381"/>
    </source>
</evidence>
<evidence type="ECO:0000313" key="3">
    <source>
        <dbReference type="EMBL" id="OAH12129.1"/>
    </source>
</evidence>
<proteinExistence type="predicted"/>
<dbReference type="InterPro" id="IPR036457">
    <property type="entry name" value="PPM-type-like_dom_sf"/>
</dbReference>
<dbReference type="SUPFAM" id="SSF81606">
    <property type="entry name" value="PP2C-like"/>
    <property type="match status" value="1"/>
</dbReference>
<dbReference type="SMART" id="SM00331">
    <property type="entry name" value="PP2C_SIG"/>
    <property type="match status" value="1"/>
</dbReference>
<dbReference type="SUPFAM" id="SSF55781">
    <property type="entry name" value="GAF domain-like"/>
    <property type="match status" value="1"/>
</dbReference>
<evidence type="ECO:0000259" key="2">
    <source>
        <dbReference type="SMART" id="SM00331"/>
    </source>
</evidence>
<gene>
    <name evidence="3" type="primary">rsbU_20</name>
    <name evidence="3" type="ORF">STSP_44660</name>
</gene>
<organism evidence="3 4">
    <name type="scientific">Streptomyces jeddahensis</name>
    <dbReference type="NCBI Taxonomy" id="1716141"/>
    <lineage>
        <taxon>Bacteria</taxon>
        <taxon>Bacillati</taxon>
        <taxon>Actinomycetota</taxon>
        <taxon>Actinomycetes</taxon>
        <taxon>Kitasatosporales</taxon>
        <taxon>Streptomycetaceae</taxon>
        <taxon>Streptomyces</taxon>
    </lineage>
</organism>
<dbReference type="EMBL" id="LOHS01000094">
    <property type="protein sequence ID" value="OAH12129.1"/>
    <property type="molecule type" value="Genomic_DNA"/>
</dbReference>
<dbReference type="EC" id="3.1.3.3" evidence="3"/>
<dbReference type="PANTHER" id="PTHR43156:SF2">
    <property type="entry name" value="STAGE II SPORULATION PROTEIN E"/>
    <property type="match status" value="1"/>
</dbReference>
<accession>A0A177HNE3</accession>
<keyword evidence="1 3" id="KW-0378">Hydrolase</keyword>
<sequence length="400" mass="43388">MGDDVPASVAGERLLEEFLADPRNAALDLSTAVSRCATAVGLDRAVVYLADVQQRHLISLTDVSPALPIDASLAGWSYRTLSLRVEESSTGGVTVWLPMVDGAERLGVLATYTMSLDAERLRHCRALAALFAMMITSRRAYRDSLVQRTRIEPMQLPAELLRAVMPPRTIGNVHAISTAVLEPAYEIGGDAFDHALSETTLHAAILDAMGHNMASGLTTAVTLAACRNGRRTGADLPELVETVDRTLAEWLPDQFCTGVLTQLDLMSGALRWCNCGHPQPLLIRNERLVHGALERPADPPMGLPAAFLDAPRQVHEIDLEPGDRVLLYTDGVTEARTQAGAEFGLDRFADSIIRATAAGEPAPETLRHLIHGILDAQDNRLRDDATILLLEWRPPQALPS</sequence>
<dbReference type="InterPro" id="IPR001932">
    <property type="entry name" value="PPM-type_phosphatase-like_dom"/>
</dbReference>
<evidence type="ECO:0000256" key="1">
    <source>
        <dbReference type="ARBA" id="ARBA00022801"/>
    </source>
</evidence>
<feature type="domain" description="PPM-type phosphatase" evidence="2">
    <location>
        <begin position="172"/>
        <end position="392"/>
    </location>
</feature>
<dbReference type="PATRIC" id="fig|1716141.3.peg.4699"/>
<dbReference type="Gene3D" id="3.60.40.10">
    <property type="entry name" value="PPM-type phosphatase domain"/>
    <property type="match status" value="1"/>
</dbReference>
<reference evidence="3 4" key="1">
    <citation type="submission" date="2015-12" db="EMBL/GenBank/DDBJ databases">
        <title>Genome sequence of Streptomyces sp. G25.</title>
        <authorList>
            <person name="Poehlein A."/>
            <person name="Roettig A."/>
            <person name="Hiessl S."/>
            <person name="Hauschild P."/>
            <person name="Schauer J."/>
            <person name="Madkour M.H."/>
            <person name="Al-Ansari A.M."/>
            <person name="Almakishah N.H."/>
            <person name="Steinbuechel A."/>
            <person name="Daniel R."/>
        </authorList>
    </citation>
    <scope>NUCLEOTIDE SEQUENCE [LARGE SCALE GENOMIC DNA]</scope>
    <source>
        <strain evidence="4">G25(2015)</strain>
    </source>
</reference>
<dbReference type="RefSeq" id="WP_067280776.1">
    <property type="nucleotide sequence ID" value="NZ_LOHS01000094.1"/>
</dbReference>
<keyword evidence="4" id="KW-1185">Reference proteome</keyword>
<dbReference type="Proteomes" id="UP000077381">
    <property type="component" value="Unassembled WGS sequence"/>
</dbReference>
<name>A0A177HNE3_9ACTN</name>
<dbReference type="AlphaFoldDB" id="A0A177HNE3"/>
<dbReference type="OrthoDB" id="4935951at2"/>
<comment type="caution">
    <text evidence="3">The sequence shown here is derived from an EMBL/GenBank/DDBJ whole genome shotgun (WGS) entry which is preliminary data.</text>
</comment>
<dbReference type="Pfam" id="PF07228">
    <property type="entry name" value="SpoIIE"/>
    <property type="match status" value="1"/>
</dbReference>
<dbReference type="PANTHER" id="PTHR43156">
    <property type="entry name" value="STAGE II SPORULATION PROTEIN E-RELATED"/>
    <property type="match status" value="1"/>
</dbReference>
<protein>
    <submittedName>
        <fullName evidence="3">Phosphoserine phosphatase RsbU</fullName>
        <ecNumber evidence="3">3.1.3.3</ecNumber>
    </submittedName>
</protein>